<dbReference type="GO" id="GO:0003777">
    <property type="term" value="F:microtubule motor activity"/>
    <property type="evidence" value="ECO:0007669"/>
    <property type="project" value="InterPro"/>
</dbReference>
<dbReference type="OrthoDB" id="2403182at2759"/>
<evidence type="ECO:0000313" key="4">
    <source>
        <dbReference type="Proteomes" id="UP000324222"/>
    </source>
</evidence>
<comment type="similarity">
    <text evidence="1">Belongs to the TRAFAC class myosin-kinesin ATPase superfamily. Kinesin family.</text>
</comment>
<comment type="caution">
    <text evidence="1">Lacks conserved residue(s) required for the propagation of feature annotation.</text>
</comment>
<comment type="caution">
    <text evidence="3">The sequence shown here is derived from an EMBL/GenBank/DDBJ whole genome shotgun (WGS) entry which is preliminary data.</text>
</comment>
<evidence type="ECO:0000256" key="1">
    <source>
        <dbReference type="PROSITE-ProRule" id="PRU00283"/>
    </source>
</evidence>
<evidence type="ECO:0000259" key="2">
    <source>
        <dbReference type="PROSITE" id="PS50067"/>
    </source>
</evidence>
<dbReference type="EMBL" id="VSRR010061834">
    <property type="protein sequence ID" value="MPC83195.1"/>
    <property type="molecule type" value="Genomic_DNA"/>
</dbReference>
<dbReference type="GO" id="GO:0008017">
    <property type="term" value="F:microtubule binding"/>
    <property type="evidence" value="ECO:0007669"/>
    <property type="project" value="InterPro"/>
</dbReference>
<evidence type="ECO:0000313" key="3">
    <source>
        <dbReference type="EMBL" id="MPC83195.1"/>
    </source>
</evidence>
<accession>A0A5B7ILF6</accession>
<name>A0A5B7ILF6_PORTR</name>
<protein>
    <recommendedName>
        <fullName evidence="2">Kinesin motor domain-containing protein</fullName>
    </recommendedName>
</protein>
<dbReference type="PROSITE" id="PS50067">
    <property type="entry name" value="KINESIN_MOTOR_2"/>
    <property type="match status" value="1"/>
</dbReference>
<dbReference type="GO" id="GO:0007018">
    <property type="term" value="P:microtubule-based movement"/>
    <property type="evidence" value="ECO:0007669"/>
    <property type="project" value="InterPro"/>
</dbReference>
<keyword evidence="4" id="KW-1185">Reference proteome</keyword>
<reference evidence="3 4" key="1">
    <citation type="submission" date="2019-05" db="EMBL/GenBank/DDBJ databases">
        <title>Another draft genome of Portunus trituberculatus and its Hox gene families provides insights of decapod evolution.</title>
        <authorList>
            <person name="Jeong J.-H."/>
            <person name="Song I."/>
            <person name="Kim S."/>
            <person name="Choi T."/>
            <person name="Kim D."/>
            <person name="Ryu S."/>
            <person name="Kim W."/>
        </authorList>
    </citation>
    <scope>NUCLEOTIDE SEQUENCE [LARGE SCALE GENOMIC DNA]</scope>
    <source>
        <tissue evidence="3">Muscle</tissue>
    </source>
</reference>
<organism evidence="3 4">
    <name type="scientific">Portunus trituberculatus</name>
    <name type="common">Swimming crab</name>
    <name type="synonym">Neptunus trituberculatus</name>
    <dbReference type="NCBI Taxonomy" id="210409"/>
    <lineage>
        <taxon>Eukaryota</taxon>
        <taxon>Metazoa</taxon>
        <taxon>Ecdysozoa</taxon>
        <taxon>Arthropoda</taxon>
        <taxon>Crustacea</taxon>
        <taxon>Multicrustacea</taxon>
        <taxon>Malacostraca</taxon>
        <taxon>Eumalacostraca</taxon>
        <taxon>Eucarida</taxon>
        <taxon>Decapoda</taxon>
        <taxon>Pleocyemata</taxon>
        <taxon>Brachyura</taxon>
        <taxon>Eubrachyura</taxon>
        <taxon>Portunoidea</taxon>
        <taxon>Portunidae</taxon>
        <taxon>Portuninae</taxon>
        <taxon>Portunus</taxon>
    </lineage>
</organism>
<dbReference type="AlphaFoldDB" id="A0A5B7ILF6"/>
<sequence length="59" mass="6798">MQRRPRLPPKPRTVERKVEQDPVEVFCRIRPAEIPGQEECIAEVDSRTVKVINVLTICA</sequence>
<gene>
    <name evidence="3" type="ORF">E2C01_077897</name>
</gene>
<proteinExistence type="inferred from homology"/>
<feature type="domain" description="Kinesin motor" evidence="2">
    <location>
        <begin position="22"/>
        <end position="59"/>
    </location>
</feature>
<dbReference type="Proteomes" id="UP000324222">
    <property type="component" value="Unassembled WGS sequence"/>
</dbReference>
<dbReference type="InterPro" id="IPR001752">
    <property type="entry name" value="Kinesin_motor_dom"/>
</dbReference>
<dbReference type="GO" id="GO:0005524">
    <property type="term" value="F:ATP binding"/>
    <property type="evidence" value="ECO:0007669"/>
    <property type="project" value="InterPro"/>
</dbReference>